<dbReference type="InterPro" id="IPR007016">
    <property type="entry name" value="O-antigen_ligase-rel_domated"/>
</dbReference>
<dbReference type="AlphaFoldDB" id="A0A412YD63"/>
<feature type="transmembrane region" description="Helical" evidence="5">
    <location>
        <begin position="388"/>
        <end position="407"/>
    </location>
</feature>
<evidence type="ECO:0000256" key="4">
    <source>
        <dbReference type="ARBA" id="ARBA00023136"/>
    </source>
</evidence>
<dbReference type="RefSeq" id="WP_022392953.1">
    <property type="nucleotide sequence ID" value="NZ_QRZF01000004.1"/>
</dbReference>
<protein>
    <recommendedName>
        <fullName evidence="6">O-antigen ligase-related domain-containing protein</fullName>
    </recommendedName>
</protein>
<comment type="caution">
    <text evidence="7">The sequence shown here is derived from an EMBL/GenBank/DDBJ whole genome shotgun (WGS) entry which is preliminary data.</text>
</comment>
<comment type="subcellular location">
    <subcellularLocation>
        <location evidence="1">Membrane</location>
        <topology evidence="1">Multi-pass membrane protein</topology>
    </subcellularLocation>
</comment>
<evidence type="ECO:0000256" key="3">
    <source>
        <dbReference type="ARBA" id="ARBA00022989"/>
    </source>
</evidence>
<keyword evidence="2 5" id="KW-0812">Transmembrane</keyword>
<dbReference type="GO" id="GO:0016020">
    <property type="term" value="C:membrane"/>
    <property type="evidence" value="ECO:0007669"/>
    <property type="project" value="UniProtKB-SubCell"/>
</dbReference>
<evidence type="ECO:0000313" key="7">
    <source>
        <dbReference type="EMBL" id="RGV55341.1"/>
    </source>
</evidence>
<dbReference type="InterPro" id="IPR051533">
    <property type="entry name" value="WaaL-like"/>
</dbReference>
<evidence type="ECO:0000256" key="5">
    <source>
        <dbReference type="SAM" id="Phobius"/>
    </source>
</evidence>
<feature type="transmembrane region" description="Helical" evidence="5">
    <location>
        <begin position="21"/>
        <end position="48"/>
    </location>
</feature>
<reference evidence="7 8" key="1">
    <citation type="submission" date="2018-08" db="EMBL/GenBank/DDBJ databases">
        <title>A genome reference for cultivated species of the human gut microbiota.</title>
        <authorList>
            <person name="Zou Y."/>
            <person name="Xue W."/>
            <person name="Luo G."/>
        </authorList>
    </citation>
    <scope>NUCLEOTIDE SEQUENCE [LARGE SCALE GENOMIC DNA]</scope>
    <source>
        <strain evidence="7 8">AF14-32</strain>
    </source>
</reference>
<gene>
    <name evidence="7" type="ORF">DWW10_07255</name>
</gene>
<dbReference type="PANTHER" id="PTHR37422:SF13">
    <property type="entry name" value="LIPOPOLYSACCHARIDE BIOSYNTHESIS PROTEIN PA4999-RELATED"/>
    <property type="match status" value="1"/>
</dbReference>
<proteinExistence type="predicted"/>
<feature type="transmembrane region" description="Helical" evidence="5">
    <location>
        <begin position="357"/>
        <end position="382"/>
    </location>
</feature>
<feature type="transmembrane region" description="Helical" evidence="5">
    <location>
        <begin position="108"/>
        <end position="127"/>
    </location>
</feature>
<dbReference type="Pfam" id="PF04932">
    <property type="entry name" value="Wzy_C"/>
    <property type="match status" value="1"/>
</dbReference>
<evidence type="ECO:0000313" key="8">
    <source>
        <dbReference type="Proteomes" id="UP000283850"/>
    </source>
</evidence>
<feature type="transmembrane region" description="Helical" evidence="5">
    <location>
        <begin position="244"/>
        <end position="274"/>
    </location>
</feature>
<name>A0A412YD63_9BACE</name>
<organism evidence="7 8">
    <name type="scientific">Bacteroides intestinalis</name>
    <dbReference type="NCBI Taxonomy" id="329854"/>
    <lineage>
        <taxon>Bacteria</taxon>
        <taxon>Pseudomonadati</taxon>
        <taxon>Bacteroidota</taxon>
        <taxon>Bacteroidia</taxon>
        <taxon>Bacteroidales</taxon>
        <taxon>Bacteroidaceae</taxon>
        <taxon>Bacteroides</taxon>
    </lineage>
</organism>
<accession>A0A412YD63</accession>
<dbReference type="Proteomes" id="UP000283850">
    <property type="component" value="Unassembled WGS sequence"/>
</dbReference>
<evidence type="ECO:0000259" key="6">
    <source>
        <dbReference type="Pfam" id="PF04932"/>
    </source>
</evidence>
<feature type="transmembrane region" description="Helical" evidence="5">
    <location>
        <begin position="68"/>
        <end position="96"/>
    </location>
</feature>
<feature type="domain" description="O-antigen ligase-related" evidence="6">
    <location>
        <begin position="247"/>
        <end position="374"/>
    </location>
</feature>
<evidence type="ECO:0000256" key="1">
    <source>
        <dbReference type="ARBA" id="ARBA00004141"/>
    </source>
</evidence>
<keyword evidence="3 5" id="KW-1133">Transmembrane helix</keyword>
<feature type="transmembrane region" description="Helical" evidence="5">
    <location>
        <begin position="286"/>
        <end position="303"/>
    </location>
</feature>
<dbReference type="PANTHER" id="PTHR37422">
    <property type="entry name" value="TEICHURONIC ACID BIOSYNTHESIS PROTEIN TUAE"/>
    <property type="match status" value="1"/>
</dbReference>
<feature type="transmembrane region" description="Helical" evidence="5">
    <location>
        <begin position="133"/>
        <end position="153"/>
    </location>
</feature>
<feature type="transmembrane region" description="Helical" evidence="5">
    <location>
        <begin position="165"/>
        <end position="186"/>
    </location>
</feature>
<evidence type="ECO:0000256" key="2">
    <source>
        <dbReference type="ARBA" id="ARBA00022692"/>
    </source>
</evidence>
<feature type="transmembrane region" description="Helical" evidence="5">
    <location>
        <begin position="213"/>
        <end position="232"/>
    </location>
</feature>
<dbReference type="EMBL" id="QRZF01000004">
    <property type="protein sequence ID" value="RGV55341.1"/>
    <property type="molecule type" value="Genomic_DNA"/>
</dbReference>
<keyword evidence="4 5" id="KW-0472">Membrane</keyword>
<sequence length="436" mass="49675">MSTTDIKTSNTNLFVEKWVSVGIWVLIIFVYLPVPVFLRTILVIPLLFLSLYDMNEVTRGFALLSFTAPALGTLFYVLHIPITAYFICLVMGIYFLRQEFYFTRDDIGVLNKYLFLIIVFIAFFLLGPQHPYSISKIINIIIIGLISLVYWRAFIQSPYIERIKLSKYLCVIGLFYLAIAFDFFHFPQPSNLLDFNFFRNSFVLLKKETAMPFSYHSIGIPAMMGVALLFSTKDLKDVVSKQNLSLFISLLIVLLLAQARQAIFGSVIIVIIRVLIDSTIQLQRKINYILFAIIVSISIISFTKSDAVNSSMEAATFSKSLNRDYDDAYKIIKNDFALGKGLGGFSTNGKRAYPHNLFLELLCETGFVGTIMILYIVFLPLILNVRRVSLMSNANFYVLPLICAVFIKSMMSSDLTESVELLTAVFFLVEYKDSYF</sequence>